<evidence type="ECO:0000313" key="4">
    <source>
        <dbReference type="Proteomes" id="UP001165395"/>
    </source>
</evidence>
<keyword evidence="4" id="KW-1185">Reference proteome</keyword>
<dbReference type="InterPro" id="IPR014710">
    <property type="entry name" value="RmlC-like_jellyroll"/>
</dbReference>
<dbReference type="Pfam" id="PF07883">
    <property type="entry name" value="Cupin_2"/>
    <property type="match status" value="1"/>
</dbReference>
<evidence type="ECO:0000259" key="2">
    <source>
        <dbReference type="PROSITE" id="PS50943"/>
    </source>
</evidence>
<sequence>MAKDTNESSNLNVHTVLDDGSTSLGEEVRKLRKARGKSLLFVATAIGRSVSFVSQVERGQAEPSIADLKAIAKTLGVPFGWFFLSEATPNIERGKIVRSDVRRKLGTVTDGLIEELLSPNIGGGFEMFLSTFEPGASLTEPTTRATEEEGYVVSGCLNLWIDEQFFQVSAGDSFRIANQSFRWDNPHNAEAVVVWVIAPPVY</sequence>
<dbReference type="InterPro" id="IPR050807">
    <property type="entry name" value="TransReg_Diox_bact_type"/>
</dbReference>
<dbReference type="InterPro" id="IPR013096">
    <property type="entry name" value="Cupin_2"/>
</dbReference>
<reference evidence="3" key="1">
    <citation type="submission" date="2021-10" db="EMBL/GenBank/DDBJ databases">
        <title>The complete genome sequence of Leeia sp. TBRC 13508.</title>
        <authorList>
            <person name="Charoenyingcharoen P."/>
            <person name="Yukphan P."/>
        </authorList>
    </citation>
    <scope>NUCLEOTIDE SEQUENCE</scope>
    <source>
        <strain evidence="3">TBRC 13508</strain>
    </source>
</reference>
<dbReference type="EMBL" id="JAJBZT010000012">
    <property type="protein sequence ID" value="MCB6185094.1"/>
    <property type="molecule type" value="Genomic_DNA"/>
</dbReference>
<evidence type="ECO:0000313" key="3">
    <source>
        <dbReference type="EMBL" id="MCB6185094.1"/>
    </source>
</evidence>
<dbReference type="PANTHER" id="PTHR46797">
    <property type="entry name" value="HTH-TYPE TRANSCRIPTIONAL REGULATOR"/>
    <property type="match status" value="1"/>
</dbReference>
<dbReference type="RefSeq" id="WP_227181926.1">
    <property type="nucleotide sequence ID" value="NZ_JAJBZT010000012.1"/>
</dbReference>
<name>A0ABS8DA58_9NEIS</name>
<feature type="domain" description="HTH cro/C1-type" evidence="2">
    <location>
        <begin position="28"/>
        <end position="82"/>
    </location>
</feature>
<dbReference type="Gene3D" id="2.60.120.10">
    <property type="entry name" value="Jelly Rolls"/>
    <property type="match status" value="1"/>
</dbReference>
<comment type="caution">
    <text evidence="3">The sequence shown here is derived from an EMBL/GenBank/DDBJ whole genome shotgun (WGS) entry which is preliminary data.</text>
</comment>
<dbReference type="PROSITE" id="PS50943">
    <property type="entry name" value="HTH_CROC1"/>
    <property type="match status" value="1"/>
</dbReference>
<dbReference type="CDD" id="cd02209">
    <property type="entry name" value="cupin_XRE_C"/>
    <property type="match status" value="1"/>
</dbReference>
<proteinExistence type="predicted"/>
<gene>
    <name evidence="3" type="ORF">LIN78_16220</name>
</gene>
<accession>A0ABS8DA58</accession>
<organism evidence="3 4">
    <name type="scientific">Leeia speluncae</name>
    <dbReference type="NCBI Taxonomy" id="2884804"/>
    <lineage>
        <taxon>Bacteria</taxon>
        <taxon>Pseudomonadati</taxon>
        <taxon>Pseudomonadota</taxon>
        <taxon>Betaproteobacteria</taxon>
        <taxon>Neisseriales</taxon>
        <taxon>Leeiaceae</taxon>
        <taxon>Leeia</taxon>
    </lineage>
</organism>
<dbReference type="Gene3D" id="1.10.260.40">
    <property type="entry name" value="lambda repressor-like DNA-binding domains"/>
    <property type="match status" value="1"/>
</dbReference>
<keyword evidence="1" id="KW-0238">DNA-binding</keyword>
<dbReference type="SMART" id="SM00530">
    <property type="entry name" value="HTH_XRE"/>
    <property type="match status" value="1"/>
</dbReference>
<dbReference type="SUPFAM" id="SSF51182">
    <property type="entry name" value="RmlC-like cupins"/>
    <property type="match status" value="1"/>
</dbReference>
<dbReference type="Proteomes" id="UP001165395">
    <property type="component" value="Unassembled WGS sequence"/>
</dbReference>
<protein>
    <submittedName>
        <fullName evidence="3">XRE family transcriptional regulator</fullName>
    </submittedName>
</protein>
<evidence type="ECO:0000256" key="1">
    <source>
        <dbReference type="ARBA" id="ARBA00023125"/>
    </source>
</evidence>
<dbReference type="SUPFAM" id="SSF47413">
    <property type="entry name" value="lambda repressor-like DNA-binding domains"/>
    <property type="match status" value="1"/>
</dbReference>
<dbReference type="InterPro" id="IPR010982">
    <property type="entry name" value="Lambda_DNA-bd_dom_sf"/>
</dbReference>
<dbReference type="Pfam" id="PF01381">
    <property type="entry name" value="HTH_3"/>
    <property type="match status" value="1"/>
</dbReference>
<dbReference type="CDD" id="cd00093">
    <property type="entry name" value="HTH_XRE"/>
    <property type="match status" value="1"/>
</dbReference>
<dbReference type="PANTHER" id="PTHR46797:SF2">
    <property type="entry name" value="TRANSCRIPTIONAL REGULATOR"/>
    <property type="match status" value="1"/>
</dbReference>
<dbReference type="InterPro" id="IPR001387">
    <property type="entry name" value="Cro/C1-type_HTH"/>
</dbReference>
<dbReference type="InterPro" id="IPR011051">
    <property type="entry name" value="RmlC_Cupin_sf"/>
</dbReference>